<dbReference type="InterPro" id="IPR036188">
    <property type="entry name" value="FAD/NAD-bd_sf"/>
</dbReference>
<proteinExistence type="predicted"/>
<evidence type="ECO:0000256" key="1">
    <source>
        <dbReference type="ARBA" id="ARBA00023002"/>
    </source>
</evidence>
<dbReference type="Gene3D" id="3.30.9.10">
    <property type="entry name" value="D-Amino Acid Oxidase, subunit A, domain 2"/>
    <property type="match status" value="1"/>
</dbReference>
<evidence type="ECO:0000313" key="3">
    <source>
        <dbReference type="EMBL" id="OWQ93288.1"/>
    </source>
</evidence>
<comment type="caution">
    <text evidence="3">The sequence shown here is derived from an EMBL/GenBank/DDBJ whole genome shotgun (WGS) entry which is preliminary data.</text>
</comment>
<dbReference type="AlphaFoldDB" id="A0A246JKY1"/>
<dbReference type="EMBL" id="NIOF01000001">
    <property type="protein sequence ID" value="OWQ93288.1"/>
    <property type="molecule type" value="Genomic_DNA"/>
</dbReference>
<dbReference type="Proteomes" id="UP000197468">
    <property type="component" value="Unassembled WGS sequence"/>
</dbReference>
<dbReference type="PANTHER" id="PTHR13847:SF289">
    <property type="entry name" value="GLYCINE OXIDASE"/>
    <property type="match status" value="1"/>
</dbReference>
<name>A0A246JKY1_9BURK</name>
<evidence type="ECO:0000259" key="2">
    <source>
        <dbReference type="Pfam" id="PF01266"/>
    </source>
</evidence>
<gene>
    <name evidence="3" type="ORF">CDN99_02015</name>
</gene>
<dbReference type="OrthoDB" id="18526at2"/>
<reference evidence="3 4" key="1">
    <citation type="journal article" date="2008" name="Int. J. Syst. Evol. Microbiol.">
        <title>Description of Roseateles aquatilis sp. nov. and Roseateles terrae sp. nov., in the class Betaproteobacteria, and emended description of the genus Roseateles.</title>
        <authorList>
            <person name="Gomila M."/>
            <person name="Bowien B."/>
            <person name="Falsen E."/>
            <person name="Moore E.R."/>
            <person name="Lalucat J."/>
        </authorList>
    </citation>
    <scope>NUCLEOTIDE SEQUENCE [LARGE SCALE GENOMIC DNA]</scope>
    <source>
        <strain evidence="3 4">CCUG 48205</strain>
    </source>
</reference>
<keyword evidence="4" id="KW-1185">Reference proteome</keyword>
<keyword evidence="1" id="KW-0560">Oxidoreductase</keyword>
<organism evidence="3 4">
    <name type="scientific">Roseateles aquatilis</name>
    <dbReference type="NCBI Taxonomy" id="431061"/>
    <lineage>
        <taxon>Bacteria</taxon>
        <taxon>Pseudomonadati</taxon>
        <taxon>Pseudomonadota</taxon>
        <taxon>Betaproteobacteria</taxon>
        <taxon>Burkholderiales</taxon>
        <taxon>Sphaerotilaceae</taxon>
        <taxon>Roseateles</taxon>
    </lineage>
</organism>
<dbReference type="InterPro" id="IPR006076">
    <property type="entry name" value="FAD-dep_OxRdtase"/>
</dbReference>
<protein>
    <recommendedName>
        <fullName evidence="2">FAD dependent oxidoreductase domain-containing protein</fullName>
    </recommendedName>
</protein>
<dbReference type="RefSeq" id="WP_088382436.1">
    <property type="nucleotide sequence ID" value="NZ_NIOF01000001.1"/>
</dbReference>
<dbReference type="GO" id="GO:0016491">
    <property type="term" value="F:oxidoreductase activity"/>
    <property type="evidence" value="ECO:0007669"/>
    <property type="project" value="UniProtKB-KW"/>
</dbReference>
<dbReference type="Pfam" id="PF01266">
    <property type="entry name" value="DAO"/>
    <property type="match status" value="1"/>
</dbReference>
<accession>A0A246JKY1</accession>
<dbReference type="GO" id="GO:0005737">
    <property type="term" value="C:cytoplasm"/>
    <property type="evidence" value="ECO:0007669"/>
    <property type="project" value="TreeGrafter"/>
</dbReference>
<dbReference type="PANTHER" id="PTHR13847">
    <property type="entry name" value="SARCOSINE DEHYDROGENASE-RELATED"/>
    <property type="match status" value="1"/>
</dbReference>
<dbReference type="SUPFAM" id="SSF51905">
    <property type="entry name" value="FAD/NAD(P)-binding domain"/>
    <property type="match status" value="1"/>
</dbReference>
<dbReference type="Gene3D" id="3.50.50.60">
    <property type="entry name" value="FAD/NAD(P)-binding domain"/>
    <property type="match status" value="1"/>
</dbReference>
<feature type="domain" description="FAD dependent oxidoreductase" evidence="2">
    <location>
        <begin position="2"/>
        <end position="382"/>
    </location>
</feature>
<evidence type="ECO:0000313" key="4">
    <source>
        <dbReference type="Proteomes" id="UP000197468"/>
    </source>
</evidence>
<sequence>MRVAIIGAGLAGVTSAYELALQGHEVHVFERGTSVATGASFAPPGLIAPGLMAARPEWPLAWRGKPAQLGWKLAHWRAGRTRGAAAMPEALHALGLRGQAVMAVWRRELKMEVEREAGVLLLWRTAKGYKAAPQLLTRLREREVPHRELDADGCRAHEPGLNADTPLHGGILLPQDEAANARQFGQALKHEAQRLGVRWNFNADVLRIEPGAQPSVHIAAGEPLRVDAVLVCAGKGAAPLLAAHGLKLPWGTVHTHTLTAPLRMLEAHPDLGPRATVVDMSTGVSLTRLGQRVRVGGGNELGGASAQPDGQSMGALHQAAHDWFPGALLAAGQQRWKASRLLLPDELPLIGESGLPGVWLNIGHGEHGWTMAGGAAQLLAARLAKKDPGIDAGMLEPSRLK</sequence>